<dbReference type="EMBL" id="JAUOPG010000003">
    <property type="protein sequence ID" value="MDO6453061.1"/>
    <property type="molecule type" value="Genomic_DNA"/>
</dbReference>
<accession>A0AAW7XH60</accession>
<keyword evidence="1" id="KW-1133">Transmembrane helix</keyword>
<evidence type="ECO:0000256" key="1">
    <source>
        <dbReference type="SAM" id="Phobius"/>
    </source>
</evidence>
<dbReference type="Proteomes" id="UP001169862">
    <property type="component" value="Unassembled WGS sequence"/>
</dbReference>
<protein>
    <submittedName>
        <fullName evidence="2">Uncharacterized protein</fullName>
    </submittedName>
</protein>
<feature type="transmembrane region" description="Helical" evidence="1">
    <location>
        <begin position="327"/>
        <end position="358"/>
    </location>
</feature>
<dbReference type="AlphaFoldDB" id="A0AAW7XH60"/>
<proteinExistence type="predicted"/>
<evidence type="ECO:0000313" key="3">
    <source>
        <dbReference type="Proteomes" id="UP001169862"/>
    </source>
</evidence>
<gene>
    <name evidence="2" type="ORF">Q4490_05750</name>
</gene>
<name>A0AAW7XH60_9GAMM</name>
<organism evidence="2 3">
    <name type="scientific">Neptunomonas phycophila</name>
    <dbReference type="NCBI Taxonomy" id="1572645"/>
    <lineage>
        <taxon>Bacteria</taxon>
        <taxon>Pseudomonadati</taxon>
        <taxon>Pseudomonadota</taxon>
        <taxon>Gammaproteobacteria</taxon>
        <taxon>Oceanospirillales</taxon>
        <taxon>Oceanospirillaceae</taxon>
        <taxon>Neptunomonas</taxon>
    </lineage>
</organism>
<sequence length="533" mass="59415">MISEMLPLSKQLGSDRKGRITEYMLITYGRVFYSATLCREGQEYAECRIDPTLKLTVSFLELSPDTTKSFVISLNEFMRAFGSAVAKHATRSGIAVANLSLRLTMRLVNGVYQVYQDIGAVQRYYFYMASGLMQRYGVPTRSDLLGRNYTRFPVPEIPTGQYIVNTVGVRQEILNLNRENVLSAEQDFLKNGIGFFAASYSLYSTLKKYDDPNYSTTHLGYFANDPRTKITTAFMEGVSAAFPETSLTSNFLTQSVSNRILSFSPALARTARSGSEIIRNGLGRAAPTTLAKLVGWIGIGLAVAEIWEGYKNRDIAESSAGALSLVGAVIFFAGVAVAWPVAILGALCIVAGVVISFFKDTDYEKWAKRGFWGSSPNFNEAKRPLFFNSKLVQLEEFKMNDFSNINNPKYEGGYENFYQNELAYVLHLIYKPRIVDSYTGDGKIEVVFQPFSSDDYDNDVKINVFANAGSIGRRSRRVASLDFIKENPSSGVVKISIKNLEMFSSRWISVSLEMDRKPNGKFKVYSSFSAGSI</sequence>
<comment type="caution">
    <text evidence="2">The sequence shown here is derived from an EMBL/GenBank/DDBJ whole genome shotgun (WGS) entry which is preliminary data.</text>
</comment>
<reference evidence="2" key="1">
    <citation type="submission" date="2023-07" db="EMBL/GenBank/DDBJ databases">
        <title>Genome content predicts the carbon catabolic preferences of heterotrophic bacteria.</title>
        <authorList>
            <person name="Gralka M."/>
        </authorList>
    </citation>
    <scope>NUCLEOTIDE SEQUENCE</scope>
    <source>
        <strain evidence="2">I2M16</strain>
    </source>
</reference>
<keyword evidence="1" id="KW-0812">Transmembrane</keyword>
<keyword evidence="1" id="KW-0472">Membrane</keyword>
<evidence type="ECO:0000313" key="2">
    <source>
        <dbReference type="EMBL" id="MDO6453061.1"/>
    </source>
</evidence>